<organism evidence="8 9">
    <name type="scientific">Acanthoscelides obtectus</name>
    <name type="common">Bean weevil</name>
    <name type="synonym">Bruchus obtectus</name>
    <dbReference type="NCBI Taxonomy" id="200917"/>
    <lineage>
        <taxon>Eukaryota</taxon>
        <taxon>Metazoa</taxon>
        <taxon>Ecdysozoa</taxon>
        <taxon>Arthropoda</taxon>
        <taxon>Hexapoda</taxon>
        <taxon>Insecta</taxon>
        <taxon>Pterygota</taxon>
        <taxon>Neoptera</taxon>
        <taxon>Endopterygota</taxon>
        <taxon>Coleoptera</taxon>
        <taxon>Polyphaga</taxon>
        <taxon>Cucujiformia</taxon>
        <taxon>Chrysomeloidea</taxon>
        <taxon>Chrysomelidae</taxon>
        <taxon>Bruchinae</taxon>
        <taxon>Bruchini</taxon>
        <taxon>Acanthoscelides</taxon>
    </lineage>
</organism>
<dbReference type="GO" id="GO:0003712">
    <property type="term" value="F:transcription coregulator activity"/>
    <property type="evidence" value="ECO:0007669"/>
    <property type="project" value="TreeGrafter"/>
</dbReference>
<keyword evidence="9" id="KW-1185">Reference proteome</keyword>
<evidence type="ECO:0000256" key="2">
    <source>
        <dbReference type="ARBA" id="ARBA00023015"/>
    </source>
</evidence>
<dbReference type="GO" id="GO:0006355">
    <property type="term" value="P:regulation of DNA-templated transcription"/>
    <property type="evidence" value="ECO:0007669"/>
    <property type="project" value="InterPro"/>
</dbReference>
<sequence length="824" mass="94497">MMPYRDVSTIKNHIDKLKSYKCADNPIRYYFERKKAPTTVHYVIDLNHMEIVPPCRRVPAELPYQWKNYIHPNYTSTIATSAASTHQQTILNCHITTITPPRGILPNATSFFITASTPIQSNQRVRKRRQLYKKPKKILNNKSLEQKVDPLTKFVKCLSQPSSVRKLLGLFMADDKEKSLEVSSETKKLQEPLQTPEQTPKPDNHVGCAPQQESVIDNGLLPSMPFLATPDKTITDEKNQSEAAECSINISQNEETVVTSKEELEKDNLEDIQTLMAASSNIKAARKEPSGAEKKRAKIRREFVANLAIAAPEDPEVEKQKDEMFALAYYDKMREALELDDYHKIMQILNEHEADAVDLYYKVIKILRPKYDELAEEFLLFLREKEAAAVNELVPWIRMQNRSKFLRKLETYFKDQPAKLKKIYSLLVELSSTADVSMEVVKEKLMPFFKGNAILSDLFLQNFLSEKPPASLLEGPYETIDINREIEKTDSGELYEVINLPEVEDKYGCSSCICNCHEIEDPEFKTRYRHCIKCGTKFINGRVFIQSGRGLRPATVSFPMNPDKDHNIRLLGEPSSTVHKKRYDLSPSKQTMGSPTKENAEEETDDEKEGKKSKKVQRKRRQPVKSSNSRKYLQKLNSDLKKQFEARSDSVSSTRKEYRQSRKRPLKSKKLTAKKNIEKDEDESEDKLASKPGAAPGQEKRFAEISDNEDAQTPEELPCDLKPASPELNTAESESEFCEESSQDNCESDSNSSTSSLSQSDSNAEEICWKREEDKIILETFQKENDKEVAFKSISHQIRNRSKSQIRKRFDTLMKILIETIGQR</sequence>
<feature type="region of interest" description="Disordered" evidence="6">
    <location>
        <begin position="555"/>
        <end position="765"/>
    </location>
</feature>
<dbReference type="OrthoDB" id="6257037at2759"/>
<evidence type="ECO:0000313" key="9">
    <source>
        <dbReference type="Proteomes" id="UP001152888"/>
    </source>
</evidence>
<feature type="compositionally biased region" description="Basic and acidic residues" evidence="6">
    <location>
        <begin position="638"/>
        <end position="660"/>
    </location>
</feature>
<keyword evidence="3" id="KW-0804">Transcription</keyword>
<feature type="domain" description="Myb-like" evidence="7">
    <location>
        <begin position="769"/>
        <end position="814"/>
    </location>
</feature>
<evidence type="ECO:0000256" key="1">
    <source>
        <dbReference type="ARBA" id="ARBA00004123"/>
    </source>
</evidence>
<evidence type="ECO:0000256" key="5">
    <source>
        <dbReference type="PROSITE-ProRule" id="PRU00810"/>
    </source>
</evidence>
<dbReference type="InterPro" id="IPR052435">
    <property type="entry name" value="YY1-Transcr_Regul"/>
</dbReference>
<dbReference type="Gene3D" id="1.10.10.60">
    <property type="entry name" value="Homeodomain-like"/>
    <property type="match status" value="1"/>
</dbReference>
<feature type="compositionally biased region" description="Polar residues" evidence="6">
    <location>
        <begin position="624"/>
        <end position="637"/>
    </location>
</feature>
<feature type="region of interest" description="Disordered" evidence="6">
    <location>
        <begin position="182"/>
        <end position="210"/>
    </location>
</feature>
<dbReference type="InterPro" id="IPR001005">
    <property type="entry name" value="SANT/Myb"/>
</dbReference>
<name>A0A9P0KWP5_ACAOB</name>
<dbReference type="PANTHER" id="PTHR16088">
    <property type="entry name" value="YY1 ASSOCIATED PROTEIN-RELATED"/>
    <property type="match status" value="1"/>
</dbReference>
<accession>A0A9P0KWP5</accession>
<proteinExistence type="predicted"/>
<dbReference type="EMBL" id="CAKOFQ010006930">
    <property type="protein sequence ID" value="CAH1983020.1"/>
    <property type="molecule type" value="Genomic_DNA"/>
</dbReference>
<evidence type="ECO:0000256" key="4">
    <source>
        <dbReference type="ARBA" id="ARBA00023242"/>
    </source>
</evidence>
<feature type="compositionally biased region" description="Low complexity" evidence="6">
    <location>
        <begin position="744"/>
        <end position="762"/>
    </location>
</feature>
<keyword evidence="4 5" id="KW-0539">Nucleus</keyword>
<feature type="compositionally biased region" description="Acidic residues" evidence="6">
    <location>
        <begin position="733"/>
        <end position="742"/>
    </location>
</feature>
<evidence type="ECO:0000256" key="3">
    <source>
        <dbReference type="ARBA" id="ARBA00023163"/>
    </source>
</evidence>
<comment type="caution">
    <text evidence="8">The sequence shown here is derived from an EMBL/GenBank/DDBJ whole genome shotgun (WGS) entry which is preliminary data.</text>
</comment>
<feature type="compositionally biased region" description="Polar residues" evidence="6">
    <location>
        <begin position="587"/>
        <end position="596"/>
    </location>
</feature>
<dbReference type="Proteomes" id="UP001152888">
    <property type="component" value="Unassembled WGS sequence"/>
</dbReference>
<comment type="subcellular location">
    <subcellularLocation>
        <location evidence="1 5">Nucleus</location>
    </subcellularLocation>
</comment>
<feature type="compositionally biased region" description="Basic residues" evidence="6">
    <location>
        <begin position="661"/>
        <end position="673"/>
    </location>
</feature>
<dbReference type="InterPro" id="IPR003822">
    <property type="entry name" value="PAH"/>
</dbReference>
<dbReference type="AlphaFoldDB" id="A0A9P0KWP5"/>
<evidence type="ECO:0000256" key="6">
    <source>
        <dbReference type="SAM" id="MobiDB-lite"/>
    </source>
</evidence>
<reference evidence="8" key="1">
    <citation type="submission" date="2022-03" db="EMBL/GenBank/DDBJ databases">
        <authorList>
            <person name="Sayadi A."/>
        </authorList>
    </citation>
    <scope>NUCLEOTIDE SEQUENCE</scope>
</reference>
<gene>
    <name evidence="8" type="ORF">ACAOBT_LOCUS15330</name>
</gene>
<feature type="compositionally biased region" description="Basic residues" evidence="6">
    <location>
        <begin position="611"/>
        <end position="623"/>
    </location>
</feature>
<dbReference type="InterPro" id="IPR009057">
    <property type="entry name" value="Homeodomain-like_sf"/>
</dbReference>
<protein>
    <recommendedName>
        <fullName evidence="7">Myb-like domain-containing protein</fullName>
    </recommendedName>
</protein>
<dbReference type="PROSITE" id="PS50090">
    <property type="entry name" value="MYB_LIKE"/>
    <property type="match status" value="1"/>
</dbReference>
<evidence type="ECO:0000313" key="8">
    <source>
        <dbReference type="EMBL" id="CAH1983020.1"/>
    </source>
</evidence>
<dbReference type="PROSITE" id="PS51477">
    <property type="entry name" value="PAH"/>
    <property type="match status" value="1"/>
</dbReference>
<dbReference type="PANTHER" id="PTHR16088:SF3">
    <property type="entry name" value="GON-4-LIKE PROTEIN"/>
    <property type="match status" value="1"/>
</dbReference>
<dbReference type="SUPFAM" id="SSF46689">
    <property type="entry name" value="Homeodomain-like"/>
    <property type="match status" value="1"/>
</dbReference>
<keyword evidence="2" id="KW-0805">Transcription regulation</keyword>
<dbReference type="GO" id="GO:0005634">
    <property type="term" value="C:nucleus"/>
    <property type="evidence" value="ECO:0007669"/>
    <property type="project" value="UniProtKB-SubCell"/>
</dbReference>
<evidence type="ECO:0000259" key="7">
    <source>
        <dbReference type="PROSITE" id="PS50090"/>
    </source>
</evidence>
<dbReference type="Pfam" id="PF21227">
    <property type="entry name" value="Myb_DNA-binding_7"/>
    <property type="match status" value="1"/>
</dbReference>